<sequence>MTDDAMAHLTPAQRELVQLWLESSAQDDPAPPPYAAPATPHERLLAEIWQEVLEQEPIGVDDDYFRLGGDSITAIVVIAKAQAAGLDLTTQDLLGLRTIRKIAEAVTAFAAPATFTEDGRLTPMQQGMLFDILSEPDRAPYVVQVSARLDGDIDAEELTAALSAVVGGHRALRMSIRSGEAGPHAVFHDAVRVPVETLDLRALPPAEQRAQVEDYLARDRERGFDLGTPPLLRLGLLLLGQGSCRLVLTHHHLLLDGWSQQIVLRDFLSVYDGAAFTPAAPAKVVHTQADSRYWRERLAGFTPGRTVPGRTGPATYTTVVQTLPEELARGLTALARRCGVTVPALLYGGWALMVAELAGRRDVAFGVTVSGRSSETDAVGMFINTLPLRIQVDRREPLLPWLSRVHGQHTDLLAAQHMSLPEIARCLPVPGPARDLFDTIVVVENFPQPVREGHASQRLRISEVTTHIVEGYPLVLEVNTASPVRLALRVDTAANEEVLARFVRYLRRLCAGVDERTTVGEVAEAMGRGVTSVPRQRVGPS</sequence>
<dbReference type="SUPFAM" id="SSF47336">
    <property type="entry name" value="ACP-like"/>
    <property type="match status" value="1"/>
</dbReference>
<evidence type="ECO:0000256" key="1">
    <source>
        <dbReference type="ARBA" id="ARBA00001957"/>
    </source>
</evidence>
<name>S5TMR2_9BACT</name>
<evidence type="ECO:0000256" key="2">
    <source>
        <dbReference type="ARBA" id="ARBA00022450"/>
    </source>
</evidence>
<dbReference type="PANTHER" id="PTHR45527">
    <property type="entry name" value="NONRIBOSOMAL PEPTIDE SYNTHETASE"/>
    <property type="match status" value="1"/>
</dbReference>
<dbReference type="Gene3D" id="3.30.559.10">
    <property type="entry name" value="Chloramphenicol acetyltransferase-like domain"/>
    <property type="match status" value="1"/>
</dbReference>
<accession>S5TMR2</accession>
<dbReference type="GO" id="GO:0031177">
    <property type="term" value="F:phosphopantetheine binding"/>
    <property type="evidence" value="ECO:0007669"/>
    <property type="project" value="TreeGrafter"/>
</dbReference>
<dbReference type="PANTHER" id="PTHR45527:SF1">
    <property type="entry name" value="FATTY ACID SYNTHASE"/>
    <property type="match status" value="1"/>
</dbReference>
<evidence type="ECO:0000313" key="5">
    <source>
        <dbReference type="EMBL" id="AGS49673.1"/>
    </source>
</evidence>
<dbReference type="GO" id="GO:0004467">
    <property type="term" value="F:long-chain fatty acid-CoA ligase activity"/>
    <property type="evidence" value="ECO:0007669"/>
    <property type="project" value="UniProtKB-EC"/>
</dbReference>
<dbReference type="EC" id="6.2.1.3" evidence="5"/>
<dbReference type="Pfam" id="PF00550">
    <property type="entry name" value="PP-binding"/>
    <property type="match status" value="1"/>
</dbReference>
<dbReference type="InterPro" id="IPR009081">
    <property type="entry name" value="PP-bd_ACP"/>
</dbReference>
<dbReference type="AlphaFoldDB" id="S5TMR2"/>
<dbReference type="Gene3D" id="3.30.559.30">
    <property type="entry name" value="Nonribosomal peptide synthetase, condensation domain"/>
    <property type="match status" value="1"/>
</dbReference>
<feature type="domain" description="Carrier" evidence="4">
    <location>
        <begin position="36"/>
        <end position="110"/>
    </location>
</feature>
<organism evidence="5">
    <name type="scientific">uncultured bacterium esnapd14</name>
    <dbReference type="NCBI Taxonomy" id="1366594"/>
    <lineage>
        <taxon>Bacteria</taxon>
        <taxon>environmental samples</taxon>
    </lineage>
</organism>
<dbReference type="InterPro" id="IPR001242">
    <property type="entry name" value="Condensation_dom"/>
</dbReference>
<dbReference type="InterPro" id="IPR036736">
    <property type="entry name" value="ACP-like_sf"/>
</dbReference>
<dbReference type="SUPFAM" id="SSF52777">
    <property type="entry name" value="CoA-dependent acyltransferases"/>
    <property type="match status" value="2"/>
</dbReference>
<dbReference type="GO" id="GO:0044550">
    <property type="term" value="P:secondary metabolite biosynthetic process"/>
    <property type="evidence" value="ECO:0007669"/>
    <property type="project" value="TreeGrafter"/>
</dbReference>
<dbReference type="GO" id="GO:0005737">
    <property type="term" value="C:cytoplasm"/>
    <property type="evidence" value="ECO:0007669"/>
    <property type="project" value="TreeGrafter"/>
</dbReference>
<dbReference type="Gene3D" id="1.10.1200.10">
    <property type="entry name" value="ACP-like"/>
    <property type="match status" value="1"/>
</dbReference>
<reference evidence="5" key="1">
    <citation type="journal article" date="2013" name="Proc. Natl. Acad. Sci. U.S.A.">
        <title>Mapping gene clusters within arrayed metagenomic libraries to expand the structural diversity of biomedically relevant natural products.</title>
        <authorList>
            <person name="Owen J.G."/>
            <person name="Reddy B.V."/>
            <person name="Ternei M.A."/>
            <person name="Charlop-Powers Z."/>
            <person name="Calle P.Y."/>
            <person name="Kim J.H."/>
            <person name="Brady S.F."/>
        </authorList>
    </citation>
    <scope>NUCLEOTIDE SEQUENCE</scope>
</reference>
<dbReference type="GO" id="GO:0043041">
    <property type="term" value="P:amino acid activation for nonribosomal peptide biosynthetic process"/>
    <property type="evidence" value="ECO:0007669"/>
    <property type="project" value="TreeGrafter"/>
</dbReference>
<comment type="cofactor">
    <cofactor evidence="1">
        <name>pantetheine 4'-phosphate</name>
        <dbReference type="ChEBI" id="CHEBI:47942"/>
    </cofactor>
</comment>
<evidence type="ECO:0000259" key="4">
    <source>
        <dbReference type="PROSITE" id="PS50075"/>
    </source>
</evidence>
<dbReference type="EMBL" id="KF264553">
    <property type="protein sequence ID" value="AGS49673.1"/>
    <property type="molecule type" value="Genomic_DNA"/>
</dbReference>
<keyword evidence="5" id="KW-0436">Ligase</keyword>
<keyword evidence="2" id="KW-0596">Phosphopantetheine</keyword>
<evidence type="ECO:0000256" key="3">
    <source>
        <dbReference type="ARBA" id="ARBA00022553"/>
    </source>
</evidence>
<dbReference type="PROSITE" id="PS50075">
    <property type="entry name" value="CARRIER"/>
    <property type="match status" value="1"/>
</dbReference>
<proteinExistence type="predicted"/>
<dbReference type="Pfam" id="PF00668">
    <property type="entry name" value="Condensation"/>
    <property type="match status" value="1"/>
</dbReference>
<dbReference type="InterPro" id="IPR023213">
    <property type="entry name" value="CAT-like_dom_sf"/>
</dbReference>
<keyword evidence="3" id="KW-0597">Phosphoprotein</keyword>
<dbReference type="FunFam" id="1.10.1200.10:FF:000005">
    <property type="entry name" value="Nonribosomal peptide synthetase 1"/>
    <property type="match status" value="1"/>
</dbReference>
<protein>
    <submittedName>
        <fullName evidence="5">Long-chain-fatty-acid--CoA ligase</fullName>
        <ecNumber evidence="5">6.2.1.3</ecNumber>
    </submittedName>
</protein>